<dbReference type="PANTHER" id="PTHR15224">
    <property type="entry name" value="NADH DEHYDROGENASE [UBIQUINONE] IRON-SULFUR PROTEIN 5"/>
    <property type="match status" value="1"/>
</dbReference>
<comment type="similarity">
    <text evidence="4">Belongs to the complex I NDUFS5 subunit family.</text>
</comment>
<dbReference type="InterPro" id="IPR019342">
    <property type="entry name" value="NADH_UbQ_OxRdtase_FeS-su5"/>
</dbReference>
<evidence type="ECO:0000313" key="17">
    <source>
        <dbReference type="EMBL" id="KAH6598597.1"/>
    </source>
</evidence>
<accession>A0ABQ8FI07</accession>
<comment type="caution">
    <text evidence="17">The sequence shown here is derived from an EMBL/GenBank/DDBJ whole genome shotgun (WGS) entry which is preliminary data.</text>
</comment>
<evidence type="ECO:0000256" key="13">
    <source>
        <dbReference type="ARBA" id="ARBA00023157"/>
    </source>
</evidence>
<proteinExistence type="inferred from homology"/>
<keyword evidence="12" id="KW-0472">Membrane</keyword>
<keyword evidence="8" id="KW-0679">Respiratory chain</keyword>
<keyword evidence="10" id="KW-0249">Electron transport</keyword>
<evidence type="ECO:0000256" key="14">
    <source>
        <dbReference type="ARBA" id="ARBA00031222"/>
    </source>
</evidence>
<evidence type="ECO:0000256" key="7">
    <source>
        <dbReference type="ARBA" id="ARBA00022448"/>
    </source>
</evidence>
<evidence type="ECO:0000256" key="16">
    <source>
        <dbReference type="SAM" id="MobiDB-lite"/>
    </source>
</evidence>
<evidence type="ECO:0000256" key="5">
    <source>
        <dbReference type="ARBA" id="ARBA00011261"/>
    </source>
</evidence>
<dbReference type="EMBL" id="JAFCIX010000102">
    <property type="protein sequence ID" value="KAH6598597.1"/>
    <property type="molecule type" value="Genomic_DNA"/>
</dbReference>
<name>A0ABQ8FI07_9FUNG</name>
<evidence type="ECO:0000256" key="2">
    <source>
        <dbReference type="ARBA" id="ARBA00004569"/>
    </source>
</evidence>
<comment type="subunit">
    <text evidence="5">Mammalian complex I is composed of 45 different subunits. This is a component of the iron-sulfur (IP) fragment of the enzyme.</text>
</comment>
<keyword evidence="11" id="KW-0496">Mitochondrion</keyword>
<dbReference type="PANTHER" id="PTHR15224:SF1">
    <property type="entry name" value="NADH DEHYDROGENASE [UBIQUINONE] IRON-SULFUR PROTEIN 5"/>
    <property type="match status" value="1"/>
</dbReference>
<evidence type="ECO:0000256" key="10">
    <source>
        <dbReference type="ARBA" id="ARBA00022982"/>
    </source>
</evidence>
<evidence type="ECO:0000256" key="9">
    <source>
        <dbReference type="ARBA" id="ARBA00022792"/>
    </source>
</evidence>
<evidence type="ECO:0000313" key="18">
    <source>
        <dbReference type="Proteomes" id="UP001648503"/>
    </source>
</evidence>
<feature type="compositionally biased region" description="Polar residues" evidence="16">
    <location>
        <begin position="65"/>
        <end position="82"/>
    </location>
</feature>
<evidence type="ECO:0000256" key="4">
    <source>
        <dbReference type="ARBA" id="ARBA00007372"/>
    </source>
</evidence>
<reference evidence="17 18" key="1">
    <citation type="submission" date="2021-02" db="EMBL/GenBank/DDBJ databases">
        <title>Variation within the Batrachochytrium salamandrivorans European outbreak.</title>
        <authorList>
            <person name="Kelly M."/>
            <person name="Pasmans F."/>
            <person name="Shea T.P."/>
            <person name="Munoz J.F."/>
            <person name="Carranza S."/>
            <person name="Cuomo C.A."/>
            <person name="Martel A."/>
        </authorList>
    </citation>
    <scope>NUCLEOTIDE SEQUENCE [LARGE SCALE GENOMIC DNA]</scope>
    <source>
        <strain evidence="17 18">AMFP18/2</strain>
    </source>
</reference>
<evidence type="ECO:0000256" key="11">
    <source>
        <dbReference type="ARBA" id="ARBA00023128"/>
    </source>
</evidence>
<evidence type="ECO:0000256" key="1">
    <source>
        <dbReference type="ARBA" id="ARBA00003195"/>
    </source>
</evidence>
<dbReference type="CDD" id="cd24141">
    <property type="entry name" value="NDUFS5-like"/>
    <property type="match status" value="1"/>
</dbReference>
<evidence type="ECO:0000256" key="15">
    <source>
        <dbReference type="ARBA" id="ARBA00032739"/>
    </source>
</evidence>
<protein>
    <recommendedName>
        <fullName evidence="6">NADH dehydrogenase [ubiquinone] iron-sulfur protein 5</fullName>
    </recommendedName>
    <alternativeName>
        <fullName evidence="14">Complex I-15 kDa</fullName>
    </alternativeName>
    <alternativeName>
        <fullName evidence="15">NADH-ubiquinone oxidoreductase 15 kDa subunit</fullName>
    </alternativeName>
</protein>
<feature type="region of interest" description="Disordered" evidence="16">
    <location>
        <begin position="62"/>
        <end position="82"/>
    </location>
</feature>
<evidence type="ECO:0000256" key="3">
    <source>
        <dbReference type="ARBA" id="ARBA00004637"/>
    </source>
</evidence>
<keyword evidence="18" id="KW-1185">Reference proteome</keyword>
<comment type="function">
    <text evidence="1">Accessory subunit of the mitochondrial membrane respiratory chain NADH dehydrogenase (Complex I), that is believed not to be involved in catalysis. Complex I functions in the transfer of electrons from NADH to the respiratory chain. The immediate electron acceptor for the enzyme is believed to be ubiquinone.</text>
</comment>
<sequence length="82" mass="9379">MSSGYGIAGGRGRCFTFWQEFTRCHVQADSISECRPLFEDYRECLYHKKEFLRMLMLHRHEATKGKSTSDSPTISGDPPSTT</sequence>
<dbReference type="Proteomes" id="UP001648503">
    <property type="component" value="Unassembled WGS sequence"/>
</dbReference>
<dbReference type="PROSITE" id="PS51808">
    <property type="entry name" value="CHCH"/>
    <property type="match status" value="1"/>
</dbReference>
<gene>
    <name evidence="17" type="ORF">BASA50_003636</name>
</gene>
<keyword evidence="9" id="KW-0999">Mitochondrion inner membrane</keyword>
<comment type="subcellular location">
    <subcellularLocation>
        <location evidence="3">Mitochondrion inner membrane</location>
        <topology evidence="3">Peripheral membrane protein</topology>
    </subcellularLocation>
    <subcellularLocation>
        <location evidence="2">Mitochondrion intermembrane space</location>
    </subcellularLocation>
</comment>
<organism evidence="17 18">
    <name type="scientific">Batrachochytrium salamandrivorans</name>
    <dbReference type="NCBI Taxonomy" id="1357716"/>
    <lineage>
        <taxon>Eukaryota</taxon>
        <taxon>Fungi</taxon>
        <taxon>Fungi incertae sedis</taxon>
        <taxon>Chytridiomycota</taxon>
        <taxon>Chytridiomycota incertae sedis</taxon>
        <taxon>Chytridiomycetes</taxon>
        <taxon>Rhizophydiales</taxon>
        <taxon>Rhizophydiales incertae sedis</taxon>
        <taxon>Batrachochytrium</taxon>
    </lineage>
</organism>
<evidence type="ECO:0000256" key="6">
    <source>
        <dbReference type="ARBA" id="ARBA00013482"/>
    </source>
</evidence>
<evidence type="ECO:0000256" key="8">
    <source>
        <dbReference type="ARBA" id="ARBA00022660"/>
    </source>
</evidence>
<keyword evidence="13" id="KW-1015">Disulfide bond</keyword>
<keyword evidence="7" id="KW-0813">Transport</keyword>
<evidence type="ECO:0000256" key="12">
    <source>
        <dbReference type="ARBA" id="ARBA00023136"/>
    </source>
</evidence>